<keyword evidence="2" id="KW-1185">Reference proteome</keyword>
<evidence type="ECO:0000313" key="1">
    <source>
        <dbReference type="EMBL" id="KAF9651154.1"/>
    </source>
</evidence>
<evidence type="ECO:0000313" key="2">
    <source>
        <dbReference type="Proteomes" id="UP000886501"/>
    </source>
</evidence>
<organism evidence="1 2">
    <name type="scientific">Thelephora ganbajun</name>
    <name type="common">Ganba fungus</name>
    <dbReference type="NCBI Taxonomy" id="370292"/>
    <lineage>
        <taxon>Eukaryota</taxon>
        <taxon>Fungi</taxon>
        <taxon>Dikarya</taxon>
        <taxon>Basidiomycota</taxon>
        <taxon>Agaricomycotina</taxon>
        <taxon>Agaricomycetes</taxon>
        <taxon>Thelephorales</taxon>
        <taxon>Thelephoraceae</taxon>
        <taxon>Thelephora</taxon>
    </lineage>
</organism>
<name>A0ACB6ZNJ3_THEGA</name>
<comment type="caution">
    <text evidence="1">The sequence shown here is derived from an EMBL/GenBank/DDBJ whole genome shotgun (WGS) entry which is preliminary data.</text>
</comment>
<reference evidence="1" key="1">
    <citation type="submission" date="2019-10" db="EMBL/GenBank/DDBJ databases">
        <authorList>
            <consortium name="DOE Joint Genome Institute"/>
            <person name="Kuo A."/>
            <person name="Miyauchi S."/>
            <person name="Kiss E."/>
            <person name="Drula E."/>
            <person name="Kohler A."/>
            <person name="Sanchez-Garcia M."/>
            <person name="Andreopoulos B."/>
            <person name="Barry K.W."/>
            <person name="Bonito G."/>
            <person name="Buee M."/>
            <person name="Carver A."/>
            <person name="Chen C."/>
            <person name="Cichocki N."/>
            <person name="Clum A."/>
            <person name="Culley D."/>
            <person name="Crous P.W."/>
            <person name="Fauchery L."/>
            <person name="Girlanda M."/>
            <person name="Hayes R."/>
            <person name="Keri Z."/>
            <person name="Labutti K."/>
            <person name="Lipzen A."/>
            <person name="Lombard V."/>
            <person name="Magnuson J."/>
            <person name="Maillard F."/>
            <person name="Morin E."/>
            <person name="Murat C."/>
            <person name="Nolan M."/>
            <person name="Ohm R."/>
            <person name="Pangilinan J."/>
            <person name="Pereira M."/>
            <person name="Perotto S."/>
            <person name="Peter M."/>
            <person name="Riley R."/>
            <person name="Sitrit Y."/>
            <person name="Stielow B."/>
            <person name="Szollosi G."/>
            <person name="Zifcakova L."/>
            <person name="Stursova M."/>
            <person name="Spatafora J.W."/>
            <person name="Tedersoo L."/>
            <person name="Vaario L.-M."/>
            <person name="Yamada A."/>
            <person name="Yan M."/>
            <person name="Wang P."/>
            <person name="Xu J."/>
            <person name="Bruns T."/>
            <person name="Baldrian P."/>
            <person name="Vilgalys R."/>
            <person name="Henrissat B."/>
            <person name="Grigoriev I.V."/>
            <person name="Hibbett D."/>
            <person name="Nagy L.G."/>
            <person name="Martin F.M."/>
        </authorList>
    </citation>
    <scope>NUCLEOTIDE SEQUENCE</scope>
    <source>
        <strain evidence="1">P2</strain>
    </source>
</reference>
<sequence>MDSLDSLVLSVVPQARTDSELRRELIATCRDILTSHIGKSRELDIGQLSDNIKKHLNQLNPSGTSALRFTNLLSRLLDQPAVSRKNASLQFLHALASSSSRSITNGSNYLSALVPPPTLAVLPGPAKTTPEASAVVRPRKGRSIADKLKEFRAVQGIPVLPEHLLLRDTLYLLQGISGKYVQFSRESEDKNSVVFVDDPRYRILEPTKVLIHKLAEVGHLYTRVDTFVREKEGKSGVGMIEQSLCHHLQTQLTEYYRLIAILESQMGVLDKTDDSLKSPGSTPTDDFVEETGLTLKRLDVWINDWRLRMRMMSVCVEGAKGAYGGALVSIIHSYTDNGDPFVRKFTDQLLEEVSKPFFTILQKWIFSGELYDTYNEFFVAMDPELAHYQYIHPKAMNGQISTDVGFPSILGDLDEGSSESDPRSRLWEAKYQFRKEMLPSFLGETFGRKIFSTGKSLNFIKYSCGDSDWVITRQRLNTTKGDLKYSDILGLEKSIDAAYEIASQRLFDVFFDKFKLLDHLLALKHYFLLGYGDFADTLMDALAPNLSRPANTIYRHNLTATLETAIRSSNAQRDPPDVLRRLDARMMEYSHGEIGWDVFTLEYKVDSPVNTVLDADSMMDYLKIFNHLWKMKRIESALSVAWMRTAGGSRTFLRLPDLNFQWHKIRLVMAEMIHFIRQTQAYCQVEVIECSWEILYQFIQQKKGDLDSLIGAHRSYLDRIVKKVLLLGHKLGREENLLNQMRELFTIILQFRESTDNFYNHCLSESARRDAERDLDRGVVTASDPDPHVQENIDQTLRMIQEYSTAFSEKTQTLVHGLQNHQDLDCRFLGTMLSFSDFYKTKKDLVKVQ</sequence>
<dbReference type="Proteomes" id="UP000886501">
    <property type="component" value="Unassembled WGS sequence"/>
</dbReference>
<gene>
    <name evidence="1" type="ORF">BDM02DRAFT_3091931</name>
</gene>
<dbReference type="EMBL" id="MU117978">
    <property type="protein sequence ID" value="KAF9651154.1"/>
    <property type="molecule type" value="Genomic_DNA"/>
</dbReference>
<protein>
    <submittedName>
        <fullName evidence="1">Gamma-tubulin complex DGRIP91/SPC98 component</fullName>
    </submittedName>
</protein>
<accession>A0ACB6ZNJ3</accession>
<reference evidence="1" key="2">
    <citation type="journal article" date="2020" name="Nat. Commun.">
        <title>Large-scale genome sequencing of mycorrhizal fungi provides insights into the early evolution of symbiotic traits.</title>
        <authorList>
            <person name="Miyauchi S."/>
            <person name="Kiss E."/>
            <person name="Kuo A."/>
            <person name="Drula E."/>
            <person name="Kohler A."/>
            <person name="Sanchez-Garcia M."/>
            <person name="Morin E."/>
            <person name="Andreopoulos B."/>
            <person name="Barry K.W."/>
            <person name="Bonito G."/>
            <person name="Buee M."/>
            <person name="Carver A."/>
            <person name="Chen C."/>
            <person name="Cichocki N."/>
            <person name="Clum A."/>
            <person name="Culley D."/>
            <person name="Crous P.W."/>
            <person name="Fauchery L."/>
            <person name="Girlanda M."/>
            <person name="Hayes R.D."/>
            <person name="Keri Z."/>
            <person name="LaButti K."/>
            <person name="Lipzen A."/>
            <person name="Lombard V."/>
            <person name="Magnuson J."/>
            <person name="Maillard F."/>
            <person name="Murat C."/>
            <person name="Nolan M."/>
            <person name="Ohm R.A."/>
            <person name="Pangilinan J."/>
            <person name="Pereira M.F."/>
            <person name="Perotto S."/>
            <person name="Peter M."/>
            <person name="Pfister S."/>
            <person name="Riley R."/>
            <person name="Sitrit Y."/>
            <person name="Stielow J.B."/>
            <person name="Szollosi G."/>
            <person name="Zifcakova L."/>
            <person name="Stursova M."/>
            <person name="Spatafora J.W."/>
            <person name="Tedersoo L."/>
            <person name="Vaario L.M."/>
            <person name="Yamada A."/>
            <person name="Yan M."/>
            <person name="Wang P."/>
            <person name="Xu J."/>
            <person name="Bruns T."/>
            <person name="Baldrian P."/>
            <person name="Vilgalys R."/>
            <person name="Dunand C."/>
            <person name="Henrissat B."/>
            <person name="Grigoriev I.V."/>
            <person name="Hibbett D."/>
            <person name="Nagy L.G."/>
            <person name="Martin F.M."/>
        </authorList>
    </citation>
    <scope>NUCLEOTIDE SEQUENCE</scope>
    <source>
        <strain evidence="1">P2</strain>
    </source>
</reference>
<proteinExistence type="predicted"/>